<dbReference type="InterPro" id="IPR006047">
    <property type="entry name" value="GH13_cat_dom"/>
</dbReference>
<evidence type="ECO:0000256" key="15">
    <source>
        <dbReference type="PIRSR" id="PIRSR006337-1"/>
    </source>
</evidence>
<reference evidence="18 19" key="1">
    <citation type="submission" date="2016-10" db="EMBL/GenBank/DDBJ databases">
        <authorList>
            <person name="de Groot N.N."/>
        </authorList>
    </citation>
    <scope>NUCLEOTIDE SEQUENCE [LARGE SCALE GENOMIC DNA]</scope>
    <source>
        <strain evidence="18 19">Nm110</strain>
    </source>
</reference>
<dbReference type="InterPro" id="IPR012768">
    <property type="entry name" value="Trehalose_TreZ"/>
</dbReference>
<evidence type="ECO:0000256" key="5">
    <source>
        <dbReference type="ARBA" id="ARBA00015938"/>
    </source>
</evidence>
<keyword evidence="8" id="KW-0119">Carbohydrate metabolism</keyword>
<dbReference type="PIRSF" id="PIRSF006337">
    <property type="entry name" value="Trehalose_TreZ"/>
    <property type="match status" value="1"/>
</dbReference>
<evidence type="ECO:0000256" key="4">
    <source>
        <dbReference type="ARBA" id="ARBA00012268"/>
    </source>
</evidence>
<feature type="site" description="Transition state stabilizer" evidence="16">
    <location>
        <position position="413"/>
    </location>
</feature>
<evidence type="ECO:0000256" key="6">
    <source>
        <dbReference type="ARBA" id="ARBA00022490"/>
    </source>
</evidence>
<feature type="domain" description="Glycosyl hydrolase family 13 catalytic" evidence="17">
    <location>
        <begin position="136"/>
        <end position="484"/>
    </location>
</feature>
<dbReference type="Pfam" id="PF02922">
    <property type="entry name" value="CBM_48"/>
    <property type="match status" value="1"/>
</dbReference>
<comment type="subcellular location">
    <subcellularLocation>
        <location evidence="1 15">Cytoplasm</location>
    </subcellularLocation>
</comment>
<dbReference type="AlphaFoldDB" id="A0A1H2SIA4"/>
<dbReference type="Pfam" id="PF11941">
    <property type="entry name" value="DUF3459"/>
    <property type="match status" value="1"/>
</dbReference>
<evidence type="ECO:0000256" key="10">
    <source>
        <dbReference type="ARBA" id="ARBA00032057"/>
    </source>
</evidence>
<keyword evidence="6" id="KW-0963">Cytoplasm</keyword>
<feature type="active site" description="Proton donor" evidence="15">
    <location>
        <position position="318"/>
    </location>
</feature>
<dbReference type="Proteomes" id="UP000183454">
    <property type="component" value="Unassembled WGS sequence"/>
</dbReference>
<evidence type="ECO:0000256" key="9">
    <source>
        <dbReference type="ARBA" id="ARBA00023295"/>
    </source>
</evidence>
<organism evidence="18 19">
    <name type="scientific">Nitrosomonas communis</name>
    <dbReference type="NCBI Taxonomy" id="44574"/>
    <lineage>
        <taxon>Bacteria</taxon>
        <taxon>Pseudomonadati</taxon>
        <taxon>Pseudomonadota</taxon>
        <taxon>Betaproteobacteria</taxon>
        <taxon>Nitrosomonadales</taxon>
        <taxon>Nitrosomonadaceae</taxon>
        <taxon>Nitrosomonas</taxon>
    </lineage>
</organism>
<dbReference type="InterPro" id="IPR044901">
    <property type="entry name" value="Trehalose_TreZ_E-set_sf"/>
</dbReference>
<keyword evidence="9 14" id="KW-0326">Glycosidase</keyword>
<evidence type="ECO:0000256" key="12">
    <source>
        <dbReference type="ARBA" id="ARBA00034013"/>
    </source>
</evidence>
<dbReference type="NCBIfam" id="TIGR02402">
    <property type="entry name" value="trehalose_TreZ"/>
    <property type="match status" value="1"/>
</dbReference>
<dbReference type="CDD" id="cd02853">
    <property type="entry name" value="E_set_MTHase_like_N"/>
    <property type="match status" value="1"/>
</dbReference>
<dbReference type="CDD" id="cd11325">
    <property type="entry name" value="AmyAc_GTHase"/>
    <property type="match status" value="1"/>
</dbReference>
<evidence type="ECO:0000256" key="7">
    <source>
        <dbReference type="ARBA" id="ARBA00022801"/>
    </source>
</evidence>
<name>A0A1H2SIA4_9PROT</name>
<dbReference type="SUPFAM" id="SSF51445">
    <property type="entry name" value="(Trans)glycosidases"/>
    <property type="match status" value="1"/>
</dbReference>
<protein>
    <recommendedName>
        <fullName evidence="5 13">Malto-oligosyltrehalose trehalohydrolase</fullName>
        <shortName evidence="14">MTHase</shortName>
        <ecNumber evidence="4 13">3.2.1.141</ecNumber>
    </recommendedName>
    <alternativeName>
        <fullName evidence="11 14">4-alpha-D-((1-&gt;4)-alpha-D-glucano)trehalose trehalohydrolase</fullName>
    </alternativeName>
    <alternativeName>
        <fullName evidence="10 14">Maltooligosyl trehalose trehalohydrolase</fullName>
    </alternativeName>
</protein>
<evidence type="ECO:0000256" key="8">
    <source>
        <dbReference type="ARBA" id="ARBA00023277"/>
    </source>
</evidence>
<dbReference type="Gene3D" id="2.60.40.10">
    <property type="entry name" value="Immunoglobulins"/>
    <property type="match status" value="1"/>
</dbReference>
<evidence type="ECO:0000256" key="3">
    <source>
        <dbReference type="ARBA" id="ARBA00008061"/>
    </source>
</evidence>
<keyword evidence="7 14" id="KW-0378">Hydrolase</keyword>
<dbReference type="Gene3D" id="3.20.20.80">
    <property type="entry name" value="Glycosidases"/>
    <property type="match status" value="1"/>
</dbReference>
<evidence type="ECO:0000256" key="13">
    <source>
        <dbReference type="NCBIfam" id="TIGR02402"/>
    </source>
</evidence>
<comment type="similarity">
    <text evidence="3 14">Belongs to the glycosyl hydrolase 13 family.</text>
</comment>
<dbReference type="PANTHER" id="PTHR43651">
    <property type="entry name" value="1,4-ALPHA-GLUCAN-BRANCHING ENZYME"/>
    <property type="match status" value="1"/>
</dbReference>
<comment type="catalytic activity">
    <reaction evidence="12 14">
        <text>hydrolysis of (1-&gt;4)-alpha-D-glucosidic linkage in 4-alpha-D-[(1-&gt;4)-alpha-D-glucanosyl]n trehalose to yield trehalose and (1-&gt;4)-alpha-D-glucan.</text>
        <dbReference type="EC" id="3.2.1.141"/>
    </reaction>
</comment>
<evidence type="ECO:0000256" key="1">
    <source>
        <dbReference type="ARBA" id="ARBA00004496"/>
    </source>
</evidence>
<dbReference type="InterPro" id="IPR022567">
    <property type="entry name" value="DUF3459"/>
</dbReference>
<evidence type="ECO:0000313" key="18">
    <source>
        <dbReference type="EMBL" id="SDW31433.1"/>
    </source>
</evidence>
<feature type="active site" description="Nucleophile" evidence="15">
    <location>
        <position position="283"/>
    </location>
</feature>
<evidence type="ECO:0000256" key="14">
    <source>
        <dbReference type="PIRNR" id="PIRNR006337"/>
    </source>
</evidence>
<dbReference type="InterPro" id="IPR017853">
    <property type="entry name" value="GH"/>
</dbReference>
<proteinExistence type="inferred from homology"/>
<dbReference type="SUPFAM" id="SSF81296">
    <property type="entry name" value="E set domains"/>
    <property type="match status" value="1"/>
</dbReference>
<dbReference type="Pfam" id="PF00128">
    <property type="entry name" value="Alpha-amylase"/>
    <property type="match status" value="1"/>
</dbReference>
<dbReference type="PANTHER" id="PTHR43651:SF11">
    <property type="entry name" value="MALTO-OLIGOSYLTREHALOSE TREHALOHYDROLASE"/>
    <property type="match status" value="1"/>
</dbReference>
<dbReference type="SMART" id="SM00642">
    <property type="entry name" value="Aamy"/>
    <property type="match status" value="1"/>
</dbReference>
<dbReference type="GO" id="GO:0005737">
    <property type="term" value="C:cytoplasm"/>
    <property type="evidence" value="ECO:0007669"/>
    <property type="project" value="UniProtKB-SubCell"/>
</dbReference>
<dbReference type="Gene3D" id="1.10.10.760">
    <property type="entry name" value="E-set domains of sugar-utilizing enzymes"/>
    <property type="match status" value="1"/>
</dbReference>
<comment type="pathway">
    <text evidence="2 14">Glycan biosynthesis; trehalose biosynthesis.</text>
</comment>
<evidence type="ECO:0000256" key="2">
    <source>
        <dbReference type="ARBA" id="ARBA00005199"/>
    </source>
</evidence>
<dbReference type="EMBL" id="FNNH01000007">
    <property type="protein sequence ID" value="SDW31433.1"/>
    <property type="molecule type" value="Genomic_DNA"/>
</dbReference>
<dbReference type="EC" id="3.2.1.141" evidence="4 13"/>
<dbReference type="InterPro" id="IPR004193">
    <property type="entry name" value="Glyco_hydro_13_N"/>
</dbReference>
<dbReference type="RefSeq" id="WP_083340152.1">
    <property type="nucleotide sequence ID" value="NZ_FNNH01000007.1"/>
</dbReference>
<sequence>MNSCSKLTEISNKEGFDLSSHSAERVHLGAWVSQEGVWFCCWAPKPAKVEVILEEDEQGYPLTKDSNGYWSGLVPNASAGMTYRYRLDGERCHPDPCSRFQPQGPHGPSLIVDPGAYAWRDQGWPGVRMRGQVIYEMHVGTFTPGGTFDSAITQLDALKDLGITVIEVMPVAEFPGRWNWGYDGVGLYAPSHVYGDPEALKRFVDEAHQRGLGVILDVVYNHLGPDGNYLPEFSDEYFTDRYNNEWGQAINFDGPGSREVREFFVNNACYWIEEYHLDGLRLDAVHAFQDASPMHIIAELSQAARKVAGTRSIILVAECEAQWVRTIQPIAQGGWGLDAVWSEDFHHTTRVAATGRSEGYFTDYRGSPQELISCVKRGFLYQGQRYQWQKKPRGTMVSHEPAEAFVFFLQNHDQVANQLRADRLHTKTSPGVCRALTTLLLLAPQTPMLFMGQEFGASTPFHYFVDFPPGKLAEDIYQGRKEFLAQFPSYGSPAAQAAIVDPSDPSVYDRSRLNLSEREHHAEWYALHRDLLRLRREDSVIAQQAREATDGAVLSPWAFLLRYMGHDGNDRLLLINLGADLLYQPAPEPLIAPPAGRSWSFVWSSDAPCYGGPGVIEPLTEQGWRLPAESAALYTAVPGEARVD</sequence>
<accession>A0A1H2SIA4</accession>
<dbReference type="InterPro" id="IPR014756">
    <property type="entry name" value="Ig_E-set"/>
</dbReference>
<dbReference type="InterPro" id="IPR013783">
    <property type="entry name" value="Ig-like_fold"/>
</dbReference>
<dbReference type="GO" id="GO:0005992">
    <property type="term" value="P:trehalose biosynthetic process"/>
    <property type="evidence" value="ECO:0007669"/>
    <property type="project" value="UniProtKB-UniRule"/>
</dbReference>
<dbReference type="GO" id="GO:0033942">
    <property type="term" value="F:4-alpha-D-(1-&gt;4)-alpha-D-glucanotrehalose trehalohydrolase activity"/>
    <property type="evidence" value="ECO:0007669"/>
    <property type="project" value="UniProtKB-EC"/>
</dbReference>
<evidence type="ECO:0000313" key="19">
    <source>
        <dbReference type="Proteomes" id="UP000183454"/>
    </source>
</evidence>
<gene>
    <name evidence="18" type="ORF">SAMN05421882_100777</name>
</gene>
<evidence type="ECO:0000256" key="16">
    <source>
        <dbReference type="PIRSR" id="PIRSR006337-3"/>
    </source>
</evidence>
<evidence type="ECO:0000259" key="17">
    <source>
        <dbReference type="SMART" id="SM00642"/>
    </source>
</evidence>
<dbReference type="UniPathway" id="UPA00299"/>
<evidence type="ECO:0000256" key="11">
    <source>
        <dbReference type="ARBA" id="ARBA00033284"/>
    </source>
</evidence>